<dbReference type="Proteomes" id="UP000622245">
    <property type="component" value="Unassembled WGS sequence"/>
</dbReference>
<gene>
    <name evidence="1" type="ORF">JM949_03545</name>
</gene>
<keyword evidence="2" id="KW-1185">Reference proteome</keyword>
<organism evidence="1 2">
    <name type="scientific">Micromonospora tarensis</name>
    <dbReference type="NCBI Taxonomy" id="2806100"/>
    <lineage>
        <taxon>Bacteria</taxon>
        <taxon>Bacillati</taxon>
        <taxon>Actinomycetota</taxon>
        <taxon>Actinomycetes</taxon>
        <taxon>Micromonosporales</taxon>
        <taxon>Micromonosporaceae</taxon>
        <taxon>Micromonospora</taxon>
    </lineage>
</organism>
<name>A0ABS1YB22_9ACTN</name>
<protein>
    <submittedName>
        <fullName evidence="1">Uncharacterized protein</fullName>
    </submittedName>
</protein>
<proteinExistence type="predicted"/>
<accession>A0ABS1YB22</accession>
<evidence type="ECO:0000313" key="1">
    <source>
        <dbReference type="EMBL" id="MBM0274598.1"/>
    </source>
</evidence>
<dbReference type="EMBL" id="JAEVHL010000009">
    <property type="protein sequence ID" value="MBM0274598.1"/>
    <property type="molecule type" value="Genomic_DNA"/>
</dbReference>
<reference evidence="1 2" key="1">
    <citation type="submission" date="2021-01" db="EMBL/GenBank/DDBJ databases">
        <title>Draft genome sequence of Micromonospora sp. strain STR1s_6.</title>
        <authorList>
            <person name="Karlyshev A."/>
            <person name="Jawad R."/>
        </authorList>
    </citation>
    <scope>NUCLEOTIDE SEQUENCE [LARGE SCALE GENOMIC DNA]</scope>
    <source>
        <strain evidence="1 2">STR1S-6</strain>
    </source>
</reference>
<comment type="caution">
    <text evidence="1">The sequence shown here is derived from an EMBL/GenBank/DDBJ whole genome shotgun (WGS) entry which is preliminary data.</text>
</comment>
<evidence type="ECO:0000313" key="2">
    <source>
        <dbReference type="Proteomes" id="UP000622245"/>
    </source>
</evidence>
<sequence>MSSRVYCRSVVLAATVVSHGVELSTVLAYGPELPAAAATNTPAAAALKNVASTAPNRSVSSPIE</sequence>